<keyword evidence="2" id="KW-1185">Reference proteome</keyword>
<evidence type="ECO:0000313" key="1">
    <source>
        <dbReference type="EMBL" id="GGX07290.1"/>
    </source>
</evidence>
<organism evidence="1 2">
    <name type="scientific">Streptomyces lomondensis</name>
    <dbReference type="NCBI Taxonomy" id="68229"/>
    <lineage>
        <taxon>Bacteria</taxon>
        <taxon>Bacillati</taxon>
        <taxon>Actinomycetota</taxon>
        <taxon>Actinomycetes</taxon>
        <taxon>Kitasatosporales</taxon>
        <taxon>Streptomycetaceae</taxon>
        <taxon>Streptomyces</taxon>
    </lineage>
</organism>
<reference evidence="2" key="1">
    <citation type="journal article" date="2019" name="Int. J. Syst. Evol. Microbiol.">
        <title>The Global Catalogue of Microorganisms (GCM) 10K type strain sequencing project: providing services to taxonomists for standard genome sequencing and annotation.</title>
        <authorList>
            <consortium name="The Broad Institute Genomics Platform"/>
            <consortium name="The Broad Institute Genome Sequencing Center for Infectious Disease"/>
            <person name="Wu L."/>
            <person name="Ma J."/>
        </authorList>
    </citation>
    <scope>NUCLEOTIDE SEQUENCE [LARGE SCALE GENOMIC DNA]</scope>
    <source>
        <strain evidence="2">JCM 4866</strain>
    </source>
</reference>
<name>A0ABQ2XAK3_9ACTN</name>
<proteinExistence type="predicted"/>
<dbReference type="SUPFAM" id="SSF52540">
    <property type="entry name" value="P-loop containing nucleoside triphosphate hydrolases"/>
    <property type="match status" value="1"/>
</dbReference>
<dbReference type="InterPro" id="IPR027417">
    <property type="entry name" value="P-loop_NTPase"/>
</dbReference>
<dbReference type="Gene3D" id="3.40.50.300">
    <property type="entry name" value="P-loop containing nucleotide triphosphate hydrolases"/>
    <property type="match status" value="1"/>
</dbReference>
<evidence type="ECO:0000313" key="2">
    <source>
        <dbReference type="Proteomes" id="UP000617743"/>
    </source>
</evidence>
<accession>A0ABQ2XAK3</accession>
<comment type="caution">
    <text evidence="1">The sequence shown here is derived from an EMBL/GenBank/DDBJ whole genome shotgun (WGS) entry which is preliminary data.</text>
</comment>
<dbReference type="RefSeq" id="WP_190051768.1">
    <property type="nucleotide sequence ID" value="NZ_BMWC01000005.1"/>
</dbReference>
<gene>
    <name evidence="1" type="ORF">GCM10010383_41790</name>
</gene>
<dbReference type="Proteomes" id="UP000617743">
    <property type="component" value="Unassembled WGS sequence"/>
</dbReference>
<dbReference type="EMBL" id="BMWC01000005">
    <property type="protein sequence ID" value="GGX07290.1"/>
    <property type="molecule type" value="Genomic_DNA"/>
</dbReference>
<sequence length="402" mass="42403">MIQPTHPDRPRVTELRLTAFTTHRRVTLPLGPLTLLTGPSGSGKTSALRAYEALARLGGGAGLGETFPDPVACVPERARPDAQRRRGFRIGCTADGPVGPVRLDVAVQAEPELRVVGERLTTDGLVLLETALRDPGKRAVQAAWHTAGPTPVTRGPLPDDRLGTPLLPLRVAGRTPGQRRVLAAAEQMVVALRSVFACDPDPAHMRGPVPAGSGRLLGGCGNLADVLWRTRAECARRHTQFVAAVRAGCAGPVADVLAQPVADALDRLPVVDLPARPGTGALALPDDTRTVRAALDRGDGVRTDLGRLGDGELRYVALALVLLTGPGVLEVDPAGEVPAALQTLTVLADGFDRGLDPRQRRELLRLAARMCERGHIRLLGAVPDASWAAGTEGVTVVHLNRD</sequence>
<protein>
    <submittedName>
        <fullName evidence="1">Biotin transporter BioY</fullName>
    </submittedName>
</protein>